<feature type="transmembrane region" description="Helical" evidence="2">
    <location>
        <begin position="7"/>
        <end position="24"/>
    </location>
</feature>
<sequence>MQFLYPNILFLLIFIVVLIFLVSVNKDNMSRFFSKDTLKKMQVENNGMGNLSRNILFFAILVLFVLALARPVMNMKEQKIKQKRIPIVIALDVSKSMMATDIYPNRISLAKKKLKLILERSKNSIIGILLFAKDSFIVSPITEDFTSLKYIIDNLDTSLNFTNGSNIFAVLEATNQMLQDYKVKNLIILSDGGNNNKYKDELEFALKNEISIYTIGLATSNGAPIPDGSDYLTDVSGNIVTVSLNESIKNLALNSNGGYIGFSLDSNDVEAILNQINKQSNREELDSQNVKLYTELFYYPLVLAILLLLISLSSLPNFKKYIASLLFVNFICYPTTQYAGILDFKTLENAKENYNNKKYKEAISNYQKINVSNQRDYNLANSYYKDKQFEKAIETYKKIQTDDVGLKYKKLHNLGNSYAKNNNLKQAKTMYEKALELKDDIQTKENIEIIKKMLKQKKKNKKDKKDQDNKNKKDKKDQDKKNNKDKKDQDNKNKQDKKDQDKKNNKDKKDQDNKNNKDKKDQDNKNKKDKKEHDKKKGASKIEQKKIDEEYISSMEEKKWIKQLQNKKIPIMLQRVKTKKYNNKVEQPW</sequence>
<gene>
    <name evidence="4" type="ORF">MNB_ARC-1_119</name>
</gene>
<feature type="transmembrane region" description="Helical" evidence="2">
    <location>
        <begin position="296"/>
        <end position="315"/>
    </location>
</feature>
<dbReference type="InterPro" id="IPR036465">
    <property type="entry name" value="vWFA_dom_sf"/>
</dbReference>
<dbReference type="SMART" id="SM00028">
    <property type="entry name" value="TPR"/>
    <property type="match status" value="2"/>
</dbReference>
<evidence type="ECO:0000256" key="2">
    <source>
        <dbReference type="SAM" id="Phobius"/>
    </source>
</evidence>
<evidence type="ECO:0000256" key="1">
    <source>
        <dbReference type="SAM" id="MobiDB-lite"/>
    </source>
</evidence>
<evidence type="ECO:0000259" key="3">
    <source>
        <dbReference type="PROSITE" id="PS50234"/>
    </source>
</evidence>
<dbReference type="Pfam" id="PF13174">
    <property type="entry name" value="TPR_6"/>
    <property type="match status" value="1"/>
</dbReference>
<organism evidence="4">
    <name type="scientific">hydrothermal vent metagenome</name>
    <dbReference type="NCBI Taxonomy" id="652676"/>
    <lineage>
        <taxon>unclassified sequences</taxon>
        <taxon>metagenomes</taxon>
        <taxon>ecological metagenomes</taxon>
    </lineage>
</organism>
<keyword evidence="2" id="KW-1133">Transmembrane helix</keyword>
<dbReference type="InterPro" id="IPR019734">
    <property type="entry name" value="TPR_rpt"/>
</dbReference>
<dbReference type="PROSITE" id="PS50005">
    <property type="entry name" value="TPR"/>
    <property type="match status" value="1"/>
</dbReference>
<dbReference type="AlphaFoldDB" id="A0A3B1E6G2"/>
<dbReference type="PANTHER" id="PTHR22550">
    <property type="entry name" value="SPORE GERMINATION PROTEIN"/>
    <property type="match status" value="1"/>
</dbReference>
<keyword evidence="2" id="KW-0812">Transmembrane</keyword>
<dbReference type="Gene3D" id="1.25.40.10">
    <property type="entry name" value="Tetratricopeptide repeat domain"/>
    <property type="match status" value="2"/>
</dbReference>
<keyword evidence="2" id="KW-0472">Membrane</keyword>
<dbReference type="PROSITE" id="PS50234">
    <property type="entry name" value="VWFA"/>
    <property type="match status" value="1"/>
</dbReference>
<dbReference type="Pfam" id="PF13181">
    <property type="entry name" value="TPR_8"/>
    <property type="match status" value="1"/>
</dbReference>
<dbReference type="SUPFAM" id="SSF48452">
    <property type="entry name" value="TPR-like"/>
    <property type="match status" value="1"/>
</dbReference>
<dbReference type="SMART" id="SM00327">
    <property type="entry name" value="VWA"/>
    <property type="match status" value="1"/>
</dbReference>
<accession>A0A3B1E6G2</accession>
<dbReference type="Pfam" id="PF13519">
    <property type="entry name" value="VWA_2"/>
    <property type="match status" value="1"/>
</dbReference>
<feature type="transmembrane region" description="Helical" evidence="2">
    <location>
        <begin position="55"/>
        <end position="73"/>
    </location>
</feature>
<dbReference type="EMBL" id="UOYO01000035">
    <property type="protein sequence ID" value="VAY87816.1"/>
    <property type="molecule type" value="Genomic_DNA"/>
</dbReference>
<feature type="region of interest" description="Disordered" evidence="1">
    <location>
        <begin position="454"/>
        <end position="546"/>
    </location>
</feature>
<name>A0A3B1E6G2_9ZZZZ</name>
<dbReference type="Gene3D" id="3.40.50.410">
    <property type="entry name" value="von Willebrand factor, type A domain"/>
    <property type="match status" value="1"/>
</dbReference>
<reference evidence="4" key="1">
    <citation type="submission" date="2018-10" db="EMBL/GenBank/DDBJ databases">
        <authorList>
            <person name="Aoki K."/>
        </authorList>
    </citation>
    <scope>NUCLEOTIDE SEQUENCE</scope>
</reference>
<protein>
    <submittedName>
        <fullName evidence="4">BatC</fullName>
    </submittedName>
</protein>
<dbReference type="InterPro" id="IPR002035">
    <property type="entry name" value="VWF_A"/>
</dbReference>
<feature type="compositionally biased region" description="Basic and acidic residues" evidence="1">
    <location>
        <begin position="463"/>
        <end position="546"/>
    </location>
</feature>
<feature type="domain" description="VWFA" evidence="3">
    <location>
        <begin position="86"/>
        <end position="276"/>
    </location>
</feature>
<proteinExistence type="predicted"/>
<dbReference type="SUPFAM" id="SSF53300">
    <property type="entry name" value="vWA-like"/>
    <property type="match status" value="1"/>
</dbReference>
<dbReference type="PANTHER" id="PTHR22550:SF14">
    <property type="entry name" value="VWFA DOMAIN-CONTAINING PROTEIN"/>
    <property type="match status" value="1"/>
</dbReference>
<dbReference type="InterPro" id="IPR050768">
    <property type="entry name" value="UPF0353/GerABKA_families"/>
</dbReference>
<evidence type="ECO:0000313" key="4">
    <source>
        <dbReference type="EMBL" id="VAY87816.1"/>
    </source>
</evidence>
<dbReference type="InterPro" id="IPR011990">
    <property type="entry name" value="TPR-like_helical_dom_sf"/>
</dbReference>